<comment type="caution">
    <text evidence="9">The sequence shown here is derived from an EMBL/GenBank/DDBJ whole genome shotgun (WGS) entry which is preliminary data.</text>
</comment>
<proteinExistence type="predicted"/>
<evidence type="ECO:0000313" key="9">
    <source>
        <dbReference type="EMBL" id="KAF9542479.1"/>
    </source>
</evidence>
<evidence type="ECO:0000256" key="3">
    <source>
        <dbReference type="ARBA" id="ARBA00023155"/>
    </source>
</evidence>
<dbReference type="PROSITE" id="PS50071">
    <property type="entry name" value="HOMEOBOX_2"/>
    <property type="match status" value="1"/>
</dbReference>
<name>A0A9P6F515_9FUNG</name>
<dbReference type="EMBL" id="JAAAXW010000137">
    <property type="protein sequence ID" value="KAF9542479.1"/>
    <property type="molecule type" value="Genomic_DNA"/>
</dbReference>
<dbReference type="CDD" id="cd00086">
    <property type="entry name" value="homeodomain"/>
    <property type="match status" value="1"/>
</dbReference>
<evidence type="ECO:0000313" key="10">
    <source>
        <dbReference type="Proteomes" id="UP000723463"/>
    </source>
</evidence>
<feature type="region of interest" description="Disordered" evidence="7">
    <location>
        <begin position="87"/>
        <end position="114"/>
    </location>
</feature>
<dbReference type="SMART" id="SM00389">
    <property type="entry name" value="HOX"/>
    <property type="match status" value="1"/>
</dbReference>
<evidence type="ECO:0000256" key="6">
    <source>
        <dbReference type="RuleBase" id="RU000682"/>
    </source>
</evidence>
<dbReference type="InterPro" id="IPR009057">
    <property type="entry name" value="Homeodomain-like_sf"/>
</dbReference>
<dbReference type="InterPro" id="IPR001356">
    <property type="entry name" value="HD"/>
</dbReference>
<evidence type="ECO:0000256" key="1">
    <source>
        <dbReference type="ARBA" id="ARBA00004123"/>
    </source>
</evidence>
<feature type="region of interest" description="Disordered" evidence="7">
    <location>
        <begin position="1"/>
        <end position="28"/>
    </location>
</feature>
<protein>
    <recommendedName>
        <fullName evidence="8">Homeobox domain-containing protein</fullName>
    </recommendedName>
</protein>
<dbReference type="SUPFAM" id="SSF46689">
    <property type="entry name" value="Homeodomain-like"/>
    <property type="match status" value="1"/>
</dbReference>
<keyword evidence="3 5" id="KW-0371">Homeobox</keyword>
<dbReference type="PANTHER" id="PTHR24324:SF5">
    <property type="entry name" value="HEMATOPOIETICALLY-EXPRESSED HOMEOBOX PROTEIN HHEX"/>
    <property type="match status" value="1"/>
</dbReference>
<accession>A0A9P6F515</accession>
<feature type="region of interest" description="Disordered" evidence="7">
    <location>
        <begin position="236"/>
        <end position="260"/>
    </location>
</feature>
<gene>
    <name evidence="9" type="ORF">EC957_001921</name>
</gene>
<sequence>MHPIQLDLPFTSHSQDTPTSLSTNSSPTRTEALNKLFLVDQSEDFQRTAELLDIGLFNYSDGPSLPPPALMFDTTMRDTIELVTIAQQRQQQQIGDLEPDPHGSGGAGNQQPTTLSWGLVETAGFLLDDVHSSSASSSRQQQPHLPQQYHHLRRNRNNHRHPQHHHHYQDLFHHHEIPAIQSLKRRRRLTTEESEYLMVQFNINGRPTAQERDSFARHLKLNRRTIQVWFQNRRAKLKRDERGRSDDDWDGDGTSADSTAWNGAVFGTALPVLPVTTAATAAADGTSGGRGS</sequence>
<dbReference type="GO" id="GO:0005634">
    <property type="term" value="C:nucleus"/>
    <property type="evidence" value="ECO:0007669"/>
    <property type="project" value="UniProtKB-SubCell"/>
</dbReference>
<dbReference type="GO" id="GO:0030154">
    <property type="term" value="P:cell differentiation"/>
    <property type="evidence" value="ECO:0007669"/>
    <property type="project" value="TreeGrafter"/>
</dbReference>
<dbReference type="Proteomes" id="UP000723463">
    <property type="component" value="Unassembled WGS sequence"/>
</dbReference>
<organism evidence="9 10">
    <name type="scientific">Mortierella hygrophila</name>
    <dbReference type="NCBI Taxonomy" id="979708"/>
    <lineage>
        <taxon>Eukaryota</taxon>
        <taxon>Fungi</taxon>
        <taxon>Fungi incertae sedis</taxon>
        <taxon>Mucoromycota</taxon>
        <taxon>Mortierellomycotina</taxon>
        <taxon>Mortierellomycetes</taxon>
        <taxon>Mortierellales</taxon>
        <taxon>Mortierellaceae</taxon>
        <taxon>Mortierella</taxon>
    </lineage>
</organism>
<evidence type="ECO:0000256" key="7">
    <source>
        <dbReference type="SAM" id="MobiDB-lite"/>
    </source>
</evidence>
<feature type="domain" description="Homeobox" evidence="8">
    <location>
        <begin position="180"/>
        <end position="240"/>
    </location>
</feature>
<feature type="compositionally biased region" description="Low complexity" evidence="7">
    <location>
        <begin position="17"/>
        <end position="28"/>
    </location>
</feature>
<keyword evidence="4 5" id="KW-0539">Nucleus</keyword>
<dbReference type="GO" id="GO:0000978">
    <property type="term" value="F:RNA polymerase II cis-regulatory region sequence-specific DNA binding"/>
    <property type="evidence" value="ECO:0007669"/>
    <property type="project" value="TreeGrafter"/>
</dbReference>
<keyword evidence="10" id="KW-1185">Reference proteome</keyword>
<dbReference type="PANTHER" id="PTHR24324">
    <property type="entry name" value="HOMEOBOX PROTEIN HHEX"/>
    <property type="match status" value="1"/>
</dbReference>
<reference evidence="9" key="1">
    <citation type="journal article" date="2020" name="Fungal Divers.">
        <title>Resolving the Mortierellaceae phylogeny through synthesis of multi-gene phylogenetics and phylogenomics.</title>
        <authorList>
            <person name="Vandepol N."/>
            <person name="Liber J."/>
            <person name="Desiro A."/>
            <person name="Na H."/>
            <person name="Kennedy M."/>
            <person name="Barry K."/>
            <person name="Grigoriev I.V."/>
            <person name="Miller A.N."/>
            <person name="O'Donnell K."/>
            <person name="Stajich J.E."/>
            <person name="Bonito G."/>
        </authorList>
    </citation>
    <scope>NUCLEOTIDE SEQUENCE</scope>
    <source>
        <strain evidence="9">NRRL 2591</strain>
    </source>
</reference>
<dbReference type="InterPro" id="IPR051000">
    <property type="entry name" value="Homeobox_DNA-bind_prot"/>
</dbReference>
<evidence type="ECO:0000256" key="2">
    <source>
        <dbReference type="ARBA" id="ARBA00023125"/>
    </source>
</evidence>
<dbReference type="GO" id="GO:0000981">
    <property type="term" value="F:DNA-binding transcription factor activity, RNA polymerase II-specific"/>
    <property type="evidence" value="ECO:0007669"/>
    <property type="project" value="InterPro"/>
</dbReference>
<evidence type="ECO:0000256" key="5">
    <source>
        <dbReference type="PROSITE-ProRule" id="PRU00108"/>
    </source>
</evidence>
<evidence type="ECO:0000256" key="4">
    <source>
        <dbReference type="ARBA" id="ARBA00023242"/>
    </source>
</evidence>
<dbReference type="Gene3D" id="1.10.10.60">
    <property type="entry name" value="Homeodomain-like"/>
    <property type="match status" value="1"/>
</dbReference>
<dbReference type="Pfam" id="PF00046">
    <property type="entry name" value="Homeodomain"/>
    <property type="match status" value="1"/>
</dbReference>
<evidence type="ECO:0000259" key="8">
    <source>
        <dbReference type="PROSITE" id="PS50071"/>
    </source>
</evidence>
<dbReference type="InterPro" id="IPR017970">
    <property type="entry name" value="Homeobox_CS"/>
</dbReference>
<dbReference type="PROSITE" id="PS00027">
    <property type="entry name" value="HOMEOBOX_1"/>
    <property type="match status" value="1"/>
</dbReference>
<dbReference type="AlphaFoldDB" id="A0A9P6F515"/>
<keyword evidence="2 5" id="KW-0238">DNA-binding</keyword>
<feature type="DNA-binding region" description="Homeobox" evidence="5">
    <location>
        <begin position="182"/>
        <end position="241"/>
    </location>
</feature>
<comment type="subcellular location">
    <subcellularLocation>
        <location evidence="1 5 6">Nucleus</location>
    </subcellularLocation>
</comment>